<evidence type="ECO:0000313" key="13">
    <source>
        <dbReference type="Proteomes" id="UP001147700"/>
    </source>
</evidence>
<evidence type="ECO:0000256" key="4">
    <source>
        <dbReference type="ARBA" id="ARBA00022840"/>
    </source>
</evidence>
<dbReference type="InterPro" id="IPR050079">
    <property type="entry name" value="DEAD_box_RNA_helicase"/>
</dbReference>
<dbReference type="SMART" id="SM00490">
    <property type="entry name" value="HELICc"/>
    <property type="match status" value="1"/>
</dbReference>
<feature type="non-terminal residue" evidence="12">
    <location>
        <position position="399"/>
    </location>
</feature>
<dbReference type="PROSITE" id="PS51194">
    <property type="entry name" value="HELICASE_CTER"/>
    <property type="match status" value="1"/>
</dbReference>
<evidence type="ECO:0000259" key="11">
    <source>
        <dbReference type="PROSITE" id="PS51195"/>
    </source>
</evidence>
<dbReference type="InterPro" id="IPR014014">
    <property type="entry name" value="RNA_helicase_DEAD_Q_motif"/>
</dbReference>
<evidence type="ECO:0000256" key="1">
    <source>
        <dbReference type="ARBA" id="ARBA00022741"/>
    </source>
</evidence>
<gene>
    <name evidence="12" type="ORF">OJ962_33695</name>
</gene>
<feature type="domain" description="Helicase C-terminal" evidence="10">
    <location>
        <begin position="228"/>
        <end position="375"/>
    </location>
</feature>
<evidence type="ECO:0000256" key="3">
    <source>
        <dbReference type="ARBA" id="ARBA00022806"/>
    </source>
</evidence>
<dbReference type="PROSITE" id="PS51192">
    <property type="entry name" value="HELICASE_ATP_BIND_1"/>
    <property type="match status" value="1"/>
</dbReference>
<dbReference type="Pfam" id="PF00270">
    <property type="entry name" value="DEAD"/>
    <property type="match status" value="1"/>
</dbReference>
<comment type="similarity">
    <text evidence="5 7">Belongs to the DEAD box helicase family.</text>
</comment>
<proteinExistence type="inferred from homology"/>
<dbReference type="PROSITE" id="PS00039">
    <property type="entry name" value="DEAD_ATP_HELICASE"/>
    <property type="match status" value="1"/>
</dbReference>
<evidence type="ECO:0000256" key="5">
    <source>
        <dbReference type="ARBA" id="ARBA00038437"/>
    </source>
</evidence>
<sequence>MSQKSFADLGLSQPVVRALAENGMESPFAIQALVIEDVLDGRDVLAKSPTGSGKTIAFGAPTIDQLDPKHRRTAALVLAPTRELVSQIVEELRPLAEARGVRVASVYGGVGFEKQIKNARAAHMIVATPGRLEDLLARNALSLADIEILVLDEADRMLDMGFRPAVDRLVNQCPEDRQTLFFSATLDGEAGRIAAEYTYEAVTHEHKPTESSRGEIEHRFRAVDRESRLPALVAELNDAELALVFVRTKRGADRLVKRLEGQGIKAVAMHGNKSQNQRERALAAFESGKVNTLVATDVAARGIDVEGVSHVINFDAPDDRESYVHRIGRTGRAGASGIGITFVEAEQAKDVGKIAAALQLHGEFEGTGFATATARPHASGGPARRNRRRRPPRGRHGQG</sequence>
<feature type="domain" description="DEAD-box RNA helicase Q" evidence="11">
    <location>
        <begin position="4"/>
        <end position="32"/>
    </location>
</feature>
<evidence type="ECO:0000256" key="8">
    <source>
        <dbReference type="SAM" id="MobiDB-lite"/>
    </source>
</evidence>
<dbReference type="InterPro" id="IPR001650">
    <property type="entry name" value="Helicase_C-like"/>
</dbReference>
<keyword evidence="13" id="KW-1185">Reference proteome</keyword>
<keyword evidence="1 7" id="KW-0547">Nucleotide-binding</keyword>
<dbReference type="InterPro" id="IPR044742">
    <property type="entry name" value="DEAD/DEAH_RhlB"/>
</dbReference>
<dbReference type="CDD" id="cd18787">
    <property type="entry name" value="SF2_C_DEAD"/>
    <property type="match status" value="1"/>
</dbReference>
<evidence type="ECO:0000256" key="7">
    <source>
        <dbReference type="RuleBase" id="RU000492"/>
    </source>
</evidence>
<feature type="domain" description="Helicase ATP-binding" evidence="9">
    <location>
        <begin position="35"/>
        <end position="204"/>
    </location>
</feature>
<feature type="compositionally biased region" description="Basic residues" evidence="8">
    <location>
        <begin position="384"/>
        <end position="399"/>
    </location>
</feature>
<feature type="short sequence motif" description="Q motif" evidence="6">
    <location>
        <begin position="4"/>
        <end position="32"/>
    </location>
</feature>
<comment type="caution">
    <text evidence="12">The sequence shown here is derived from an EMBL/GenBank/DDBJ whole genome shotgun (WGS) entry which is preliminary data.</text>
</comment>
<name>A0ABT4RVI6_9ACTN</name>
<dbReference type="PROSITE" id="PS51195">
    <property type="entry name" value="Q_MOTIF"/>
    <property type="match status" value="1"/>
</dbReference>
<dbReference type="Gene3D" id="3.40.50.300">
    <property type="entry name" value="P-loop containing nucleotide triphosphate hydrolases"/>
    <property type="match status" value="2"/>
</dbReference>
<organism evidence="12 13">
    <name type="scientific">Solirubrobacter deserti</name>
    <dbReference type="NCBI Taxonomy" id="2282478"/>
    <lineage>
        <taxon>Bacteria</taxon>
        <taxon>Bacillati</taxon>
        <taxon>Actinomycetota</taxon>
        <taxon>Thermoleophilia</taxon>
        <taxon>Solirubrobacterales</taxon>
        <taxon>Solirubrobacteraceae</taxon>
        <taxon>Solirubrobacter</taxon>
    </lineage>
</organism>
<dbReference type="PANTHER" id="PTHR47959">
    <property type="entry name" value="ATP-DEPENDENT RNA HELICASE RHLE-RELATED"/>
    <property type="match status" value="1"/>
</dbReference>
<feature type="region of interest" description="Disordered" evidence="8">
    <location>
        <begin position="368"/>
        <end position="399"/>
    </location>
</feature>
<protein>
    <submittedName>
        <fullName evidence="12">DEAD/DEAH box helicase</fullName>
    </submittedName>
</protein>
<dbReference type="InterPro" id="IPR027417">
    <property type="entry name" value="P-loop_NTPase"/>
</dbReference>
<evidence type="ECO:0000256" key="2">
    <source>
        <dbReference type="ARBA" id="ARBA00022801"/>
    </source>
</evidence>
<keyword evidence="4 7" id="KW-0067">ATP-binding</keyword>
<dbReference type="Pfam" id="PF00271">
    <property type="entry name" value="Helicase_C"/>
    <property type="match status" value="1"/>
</dbReference>
<keyword evidence="2 7" id="KW-0378">Hydrolase</keyword>
<dbReference type="EMBL" id="JAPCID010000094">
    <property type="protein sequence ID" value="MDA0142487.1"/>
    <property type="molecule type" value="Genomic_DNA"/>
</dbReference>
<dbReference type="InterPro" id="IPR000629">
    <property type="entry name" value="RNA-helicase_DEAD-box_CS"/>
</dbReference>
<dbReference type="Proteomes" id="UP001147700">
    <property type="component" value="Unassembled WGS sequence"/>
</dbReference>
<evidence type="ECO:0000259" key="10">
    <source>
        <dbReference type="PROSITE" id="PS51194"/>
    </source>
</evidence>
<dbReference type="GO" id="GO:0004386">
    <property type="term" value="F:helicase activity"/>
    <property type="evidence" value="ECO:0007669"/>
    <property type="project" value="UniProtKB-KW"/>
</dbReference>
<dbReference type="RefSeq" id="WP_270006922.1">
    <property type="nucleotide sequence ID" value="NZ_JAPCID010000094.1"/>
</dbReference>
<accession>A0ABT4RVI6</accession>
<evidence type="ECO:0000256" key="6">
    <source>
        <dbReference type="PROSITE-ProRule" id="PRU00552"/>
    </source>
</evidence>
<dbReference type="PANTHER" id="PTHR47959:SF13">
    <property type="entry name" value="ATP-DEPENDENT RNA HELICASE RHLE"/>
    <property type="match status" value="1"/>
</dbReference>
<evidence type="ECO:0000313" key="12">
    <source>
        <dbReference type="EMBL" id="MDA0142487.1"/>
    </source>
</evidence>
<dbReference type="SUPFAM" id="SSF52540">
    <property type="entry name" value="P-loop containing nucleoside triphosphate hydrolases"/>
    <property type="match status" value="1"/>
</dbReference>
<dbReference type="SMART" id="SM00487">
    <property type="entry name" value="DEXDc"/>
    <property type="match status" value="1"/>
</dbReference>
<dbReference type="InterPro" id="IPR011545">
    <property type="entry name" value="DEAD/DEAH_box_helicase_dom"/>
</dbReference>
<dbReference type="InterPro" id="IPR014001">
    <property type="entry name" value="Helicase_ATP-bd"/>
</dbReference>
<reference evidence="12" key="1">
    <citation type="submission" date="2022-10" db="EMBL/GenBank/DDBJ databases">
        <title>The WGS of Solirubrobacter sp. CPCC 204708.</title>
        <authorList>
            <person name="Jiang Z."/>
        </authorList>
    </citation>
    <scope>NUCLEOTIDE SEQUENCE</scope>
    <source>
        <strain evidence="12">CPCC 204708</strain>
    </source>
</reference>
<keyword evidence="3 7" id="KW-0347">Helicase</keyword>
<evidence type="ECO:0000259" key="9">
    <source>
        <dbReference type="PROSITE" id="PS51192"/>
    </source>
</evidence>
<dbReference type="CDD" id="cd00268">
    <property type="entry name" value="DEADc"/>
    <property type="match status" value="1"/>
</dbReference>